<dbReference type="OrthoDB" id="3258243at2"/>
<dbReference type="Proteomes" id="UP000238312">
    <property type="component" value="Unassembled WGS sequence"/>
</dbReference>
<dbReference type="SUPFAM" id="SSF53822">
    <property type="entry name" value="Periplasmic binding protein-like I"/>
    <property type="match status" value="1"/>
</dbReference>
<dbReference type="GO" id="GO:0003700">
    <property type="term" value="F:DNA-binding transcription factor activity"/>
    <property type="evidence" value="ECO:0007669"/>
    <property type="project" value="TreeGrafter"/>
</dbReference>
<dbReference type="PROSITE" id="PS50932">
    <property type="entry name" value="HTH_LACI_2"/>
    <property type="match status" value="1"/>
</dbReference>
<evidence type="ECO:0000313" key="7">
    <source>
        <dbReference type="Proteomes" id="UP000238312"/>
    </source>
</evidence>
<dbReference type="InterPro" id="IPR000843">
    <property type="entry name" value="HTH_LacI"/>
</dbReference>
<keyword evidence="2" id="KW-0805">Transcription regulation</keyword>
<gene>
    <name evidence="6" type="ORF">B0I32_11441</name>
</gene>
<dbReference type="PANTHER" id="PTHR30146:SF148">
    <property type="entry name" value="HTH-TYPE TRANSCRIPTIONAL REPRESSOR PURR-RELATED"/>
    <property type="match status" value="1"/>
</dbReference>
<dbReference type="SMART" id="SM00354">
    <property type="entry name" value="HTH_LACI"/>
    <property type="match status" value="1"/>
</dbReference>
<dbReference type="Gene3D" id="1.10.260.40">
    <property type="entry name" value="lambda repressor-like DNA-binding domains"/>
    <property type="match status" value="1"/>
</dbReference>
<dbReference type="InterPro" id="IPR001761">
    <property type="entry name" value="Peripla_BP/Lac1_sug-bd_dom"/>
</dbReference>
<dbReference type="EMBL" id="PVNG01000014">
    <property type="protein sequence ID" value="PRX61672.1"/>
    <property type="molecule type" value="Genomic_DNA"/>
</dbReference>
<comment type="caution">
    <text evidence="6">The sequence shown here is derived from an EMBL/GenBank/DDBJ whole genome shotgun (WGS) entry which is preliminary data.</text>
</comment>
<evidence type="ECO:0000313" key="6">
    <source>
        <dbReference type="EMBL" id="PRX61672.1"/>
    </source>
</evidence>
<sequence length="317" mass="32835">MPTLADVAALAGVSKATASRALGRPDLAAPETVARVRAAAEQLGFVPNRAATQLARGKTGVVAVVVPTLDNTFFNPIIGGAQARAAASGVQLTIAVHSLEHPAQLAAVEHLAHQVDGFLFTAPRGSDEIVRAAASYKPTVLIDREIDGMTSAVADTATAFGALVTWFTGKGHERVVYIGGPAGSWQDRQRQAAIRAAAEPSGATLTMLGPCPSTFAAGVEAAGAVVAARATAVVPYATSIGLGLMFALLNRGVRDVVVSSERMVVESLGLHDVPSIDVDGERLGEVAMDQLMDLLGERREPAPVRRRLTVPIESAPD</sequence>
<evidence type="ECO:0000256" key="2">
    <source>
        <dbReference type="ARBA" id="ARBA00023015"/>
    </source>
</evidence>
<reference evidence="6 7" key="1">
    <citation type="submission" date="2018-03" db="EMBL/GenBank/DDBJ databases">
        <title>Genomic Encyclopedia of Type Strains, Phase III (KMG-III): the genomes of soil and plant-associated and newly described type strains.</title>
        <authorList>
            <person name="Whitman W."/>
        </authorList>
    </citation>
    <scope>NUCLEOTIDE SEQUENCE [LARGE SCALE GENOMIC DNA]</scope>
    <source>
        <strain evidence="6 7">CGMCC 4.7104</strain>
    </source>
</reference>
<evidence type="ECO:0000259" key="5">
    <source>
        <dbReference type="PROSITE" id="PS50932"/>
    </source>
</evidence>
<dbReference type="Gene3D" id="3.40.50.2300">
    <property type="match status" value="2"/>
</dbReference>
<keyword evidence="7" id="KW-1185">Reference proteome</keyword>
<name>A0A2T0MSV6_9ACTN</name>
<dbReference type="RefSeq" id="WP_106245504.1">
    <property type="nucleotide sequence ID" value="NZ_JBFAIB010000004.1"/>
</dbReference>
<dbReference type="InterPro" id="IPR028082">
    <property type="entry name" value="Peripla_BP_I"/>
</dbReference>
<dbReference type="PANTHER" id="PTHR30146">
    <property type="entry name" value="LACI-RELATED TRANSCRIPTIONAL REPRESSOR"/>
    <property type="match status" value="1"/>
</dbReference>
<evidence type="ECO:0000256" key="3">
    <source>
        <dbReference type="ARBA" id="ARBA00023125"/>
    </source>
</evidence>
<proteinExistence type="predicted"/>
<dbReference type="AlphaFoldDB" id="A0A2T0MSV6"/>
<keyword evidence="3" id="KW-0238">DNA-binding</keyword>
<dbReference type="CDD" id="cd01392">
    <property type="entry name" value="HTH_LacI"/>
    <property type="match status" value="1"/>
</dbReference>
<dbReference type="InterPro" id="IPR010982">
    <property type="entry name" value="Lambda_DNA-bd_dom_sf"/>
</dbReference>
<protein>
    <submittedName>
        <fullName evidence="6">LacI family transcriptional regulator</fullName>
    </submittedName>
</protein>
<keyword evidence="1" id="KW-0678">Repressor</keyword>
<feature type="domain" description="HTH lacI-type" evidence="5">
    <location>
        <begin position="2"/>
        <end position="56"/>
    </location>
</feature>
<organism evidence="6 7">
    <name type="scientific">Nonomuraea fuscirosea</name>
    <dbReference type="NCBI Taxonomy" id="1291556"/>
    <lineage>
        <taxon>Bacteria</taxon>
        <taxon>Bacillati</taxon>
        <taxon>Actinomycetota</taxon>
        <taxon>Actinomycetes</taxon>
        <taxon>Streptosporangiales</taxon>
        <taxon>Streptosporangiaceae</taxon>
        <taxon>Nonomuraea</taxon>
    </lineage>
</organism>
<evidence type="ECO:0000256" key="4">
    <source>
        <dbReference type="ARBA" id="ARBA00023163"/>
    </source>
</evidence>
<evidence type="ECO:0000256" key="1">
    <source>
        <dbReference type="ARBA" id="ARBA00022491"/>
    </source>
</evidence>
<keyword evidence="4" id="KW-0804">Transcription</keyword>
<dbReference type="SUPFAM" id="SSF47413">
    <property type="entry name" value="lambda repressor-like DNA-binding domains"/>
    <property type="match status" value="1"/>
</dbReference>
<dbReference type="PROSITE" id="PS00356">
    <property type="entry name" value="HTH_LACI_1"/>
    <property type="match status" value="1"/>
</dbReference>
<accession>A0A2T0MSV6</accession>
<dbReference type="Pfam" id="PF00356">
    <property type="entry name" value="LacI"/>
    <property type="match status" value="1"/>
</dbReference>
<dbReference type="Pfam" id="PF00532">
    <property type="entry name" value="Peripla_BP_1"/>
    <property type="match status" value="1"/>
</dbReference>
<dbReference type="GO" id="GO:0000976">
    <property type="term" value="F:transcription cis-regulatory region binding"/>
    <property type="evidence" value="ECO:0007669"/>
    <property type="project" value="TreeGrafter"/>
</dbReference>